<organism evidence="1 2">
    <name type="scientific">Prevotella pallens ATCC 700821</name>
    <dbReference type="NCBI Taxonomy" id="997353"/>
    <lineage>
        <taxon>Bacteria</taxon>
        <taxon>Pseudomonadati</taxon>
        <taxon>Bacteroidota</taxon>
        <taxon>Bacteroidia</taxon>
        <taxon>Bacteroidales</taxon>
        <taxon>Prevotellaceae</taxon>
        <taxon>Prevotella</taxon>
    </lineage>
</organism>
<dbReference type="Proteomes" id="UP000004123">
    <property type="component" value="Unassembled WGS sequence"/>
</dbReference>
<evidence type="ECO:0000313" key="1">
    <source>
        <dbReference type="EMBL" id="EGQ12605.1"/>
    </source>
</evidence>
<dbReference type="HOGENOM" id="CLU_3171733_0_0_10"/>
<evidence type="ECO:0000313" key="2">
    <source>
        <dbReference type="Proteomes" id="UP000004123"/>
    </source>
</evidence>
<reference evidence="1 2" key="1">
    <citation type="submission" date="2011-04" db="EMBL/GenBank/DDBJ databases">
        <authorList>
            <person name="Muzny D."/>
            <person name="Qin X."/>
            <person name="Deng J."/>
            <person name="Jiang H."/>
            <person name="Liu Y."/>
            <person name="Qu J."/>
            <person name="Song X.-Z."/>
            <person name="Zhang L."/>
            <person name="Thornton R."/>
            <person name="Coyle M."/>
            <person name="Francisco L."/>
            <person name="Jackson L."/>
            <person name="Javaid M."/>
            <person name="Korchina V."/>
            <person name="Kovar C."/>
            <person name="Mata R."/>
            <person name="Mathew T."/>
            <person name="Ngo R."/>
            <person name="Nguyen L."/>
            <person name="Nguyen N."/>
            <person name="Okwuonu G."/>
            <person name="Ongeri F."/>
            <person name="Pham C."/>
            <person name="Simmons D."/>
            <person name="Wilczek-Boney K."/>
            <person name="Hale W."/>
            <person name="Jakkamsetti A."/>
            <person name="Pham P."/>
            <person name="Ruth R."/>
            <person name="San Lucas F."/>
            <person name="Warren J."/>
            <person name="Zhang J."/>
            <person name="Zhao Z."/>
            <person name="Zhou C."/>
            <person name="Zhu D."/>
            <person name="Lee S."/>
            <person name="Bess C."/>
            <person name="Blankenburg K."/>
            <person name="Forbes L."/>
            <person name="Fu Q."/>
            <person name="Gubbala S."/>
            <person name="Hirani K."/>
            <person name="Jayaseelan J.C."/>
            <person name="Lara F."/>
            <person name="Munidasa M."/>
            <person name="Palculict T."/>
            <person name="Patil S."/>
            <person name="Pu L.-L."/>
            <person name="Saada N."/>
            <person name="Tang L."/>
            <person name="Weissenberger G."/>
            <person name="Zhu Y."/>
            <person name="Hemphill L."/>
            <person name="Shang Y."/>
            <person name="Youmans B."/>
            <person name="Ayvaz T."/>
            <person name="Ross M."/>
            <person name="Santibanez J."/>
            <person name="Aqrawi P."/>
            <person name="Gross S."/>
            <person name="Joshi V."/>
            <person name="Fowler G."/>
            <person name="Nazareth L."/>
            <person name="Reid J."/>
            <person name="Worley K."/>
            <person name="Petrosino J."/>
            <person name="Highlander S."/>
            <person name="Gibbs R."/>
        </authorList>
    </citation>
    <scope>NUCLEOTIDE SEQUENCE [LARGE SCALE GENOMIC DNA]</scope>
    <source>
        <strain evidence="1 2">ATCC 700821</strain>
    </source>
</reference>
<sequence>MHIHGTFVMRSLSVRYISAKQKYGFCRVKVWFLACKKGVFVLQKYGF</sequence>
<accession>F9DLZ7</accession>
<dbReference type="AlphaFoldDB" id="F9DLZ7"/>
<dbReference type="EMBL" id="AFPY01000128">
    <property type="protein sequence ID" value="EGQ12605.1"/>
    <property type="molecule type" value="Genomic_DNA"/>
</dbReference>
<protein>
    <submittedName>
        <fullName evidence="1">Uncharacterized protein</fullName>
    </submittedName>
</protein>
<name>F9DLZ7_9BACT</name>
<comment type="caution">
    <text evidence="1">The sequence shown here is derived from an EMBL/GenBank/DDBJ whole genome shotgun (WGS) entry which is preliminary data.</text>
</comment>
<gene>
    <name evidence="1" type="ORF">HMPREF9144_2689</name>
</gene>
<proteinExistence type="predicted"/>